<organism evidence="1 2">
    <name type="scientific">Granulicella cerasi</name>
    <dbReference type="NCBI Taxonomy" id="741063"/>
    <lineage>
        <taxon>Bacteria</taxon>
        <taxon>Pseudomonadati</taxon>
        <taxon>Acidobacteriota</taxon>
        <taxon>Terriglobia</taxon>
        <taxon>Terriglobales</taxon>
        <taxon>Acidobacteriaceae</taxon>
        <taxon>Granulicella</taxon>
    </lineage>
</organism>
<gene>
    <name evidence="1" type="ORF">ACFQBQ_06010</name>
</gene>
<keyword evidence="2" id="KW-1185">Reference proteome</keyword>
<name>A0ABW1Z8B2_9BACT</name>
<dbReference type="RefSeq" id="WP_263371539.1">
    <property type="nucleotide sequence ID" value="NZ_JAGSYD010000003.1"/>
</dbReference>
<accession>A0ABW1Z8B2</accession>
<proteinExistence type="predicted"/>
<evidence type="ECO:0000313" key="2">
    <source>
        <dbReference type="Proteomes" id="UP001596391"/>
    </source>
</evidence>
<reference evidence="2" key="1">
    <citation type="journal article" date="2019" name="Int. J. Syst. Evol. Microbiol.">
        <title>The Global Catalogue of Microorganisms (GCM) 10K type strain sequencing project: providing services to taxonomists for standard genome sequencing and annotation.</title>
        <authorList>
            <consortium name="The Broad Institute Genomics Platform"/>
            <consortium name="The Broad Institute Genome Sequencing Center for Infectious Disease"/>
            <person name="Wu L."/>
            <person name="Ma J."/>
        </authorList>
    </citation>
    <scope>NUCLEOTIDE SEQUENCE [LARGE SCALE GENOMIC DNA]</scope>
    <source>
        <strain evidence="2">CGMCC 1.16026</strain>
    </source>
</reference>
<evidence type="ECO:0000313" key="1">
    <source>
        <dbReference type="EMBL" id="MFC6645148.1"/>
    </source>
</evidence>
<dbReference type="EMBL" id="JBHSWI010000001">
    <property type="protein sequence ID" value="MFC6645148.1"/>
    <property type="molecule type" value="Genomic_DNA"/>
</dbReference>
<protein>
    <submittedName>
        <fullName evidence="1">Uncharacterized protein</fullName>
    </submittedName>
</protein>
<sequence>MTAEVHLTWPATWSAKVLRTPPLIAPARQFMYPQYIPGEEDAMTRGAMLVEVKPASGGTFLATCARGFESPSLPSGVWSCPNADAMLAVAGGYAYLIHMIEPAKCLHVEQRPVTEVLVAQDAGLILLAGFQNIVALNASGVAWTSARLTWEGITLGEVRDGSLHGTGWNMMDDRDVPFVLDLATGQHTGGGF</sequence>
<comment type="caution">
    <text evidence="1">The sequence shown here is derived from an EMBL/GenBank/DDBJ whole genome shotgun (WGS) entry which is preliminary data.</text>
</comment>
<dbReference type="Proteomes" id="UP001596391">
    <property type="component" value="Unassembled WGS sequence"/>
</dbReference>